<keyword evidence="4" id="KW-1185">Reference proteome</keyword>
<organism evidence="3 4">
    <name type="scientific">Plasmodium yoelii yoelii</name>
    <dbReference type="NCBI Taxonomy" id="73239"/>
    <lineage>
        <taxon>Eukaryota</taxon>
        <taxon>Sar</taxon>
        <taxon>Alveolata</taxon>
        <taxon>Apicomplexa</taxon>
        <taxon>Aconoidasida</taxon>
        <taxon>Haemosporida</taxon>
        <taxon>Plasmodiidae</taxon>
        <taxon>Plasmodium</taxon>
        <taxon>Plasmodium (Vinckeia)</taxon>
    </lineage>
</organism>
<evidence type="ECO:0000313" key="3">
    <source>
        <dbReference type="EMBL" id="EAA19916.1"/>
    </source>
</evidence>
<dbReference type="EMBL" id="AABL01002746">
    <property type="protein sequence ID" value="EAA19916.1"/>
    <property type="molecule type" value="Genomic_DNA"/>
</dbReference>
<evidence type="ECO:0000313" key="4">
    <source>
        <dbReference type="Proteomes" id="UP000008553"/>
    </source>
</evidence>
<accession>Q7R7W6</accession>
<dbReference type="InParanoid" id="Q7R7W6"/>
<sequence>MYSFIHVFIYSCIHLFIYFIIFILAIIYPKNNKEKKITNLVNLNILFKENVPKDVPQNLGKQNKANKEKPIKQSRGKS</sequence>
<evidence type="ECO:0000256" key="1">
    <source>
        <dbReference type="SAM" id="MobiDB-lite"/>
    </source>
</evidence>
<name>Q7R7W6_PLAYO</name>
<keyword evidence="2" id="KW-0472">Membrane</keyword>
<keyword evidence="2" id="KW-1133">Transmembrane helix</keyword>
<feature type="transmembrane region" description="Helical" evidence="2">
    <location>
        <begin position="6"/>
        <end position="28"/>
    </location>
</feature>
<proteinExistence type="predicted"/>
<dbReference type="PaxDb" id="73239-Q7R7W6"/>
<evidence type="ECO:0000256" key="2">
    <source>
        <dbReference type="SAM" id="Phobius"/>
    </source>
</evidence>
<dbReference type="Proteomes" id="UP000008553">
    <property type="component" value="Unassembled WGS sequence"/>
</dbReference>
<comment type="caution">
    <text evidence="3">The sequence shown here is derived from an EMBL/GenBank/DDBJ whole genome shotgun (WGS) entry which is preliminary data.</text>
</comment>
<reference evidence="3 4" key="1">
    <citation type="journal article" date="2002" name="Nature">
        <title>Genome sequence and comparative analysis of the model rodent malaria parasite Plasmodium yoelii yoelii.</title>
        <authorList>
            <person name="Carlton J.M."/>
            <person name="Angiuoli S.V."/>
            <person name="Suh B.B."/>
            <person name="Kooij T.W."/>
            <person name="Pertea M."/>
            <person name="Silva J.C."/>
            <person name="Ermolaeva M.D."/>
            <person name="Allen J.E."/>
            <person name="Selengut J.D."/>
            <person name="Koo H.L."/>
            <person name="Peterson J.D."/>
            <person name="Pop M."/>
            <person name="Kosack D.S."/>
            <person name="Shumway M.F."/>
            <person name="Bidwell S.L."/>
            <person name="Shallom S.J."/>
            <person name="van Aken S.E."/>
            <person name="Riedmuller S.B."/>
            <person name="Feldblyum T.V."/>
            <person name="Cho J.K."/>
            <person name="Quackenbush J."/>
            <person name="Sedegah M."/>
            <person name="Shoaibi A."/>
            <person name="Cummings L.M."/>
            <person name="Florens L."/>
            <person name="Yates J.R."/>
            <person name="Raine J.D."/>
            <person name="Sinden R.E."/>
            <person name="Harris M.A."/>
            <person name="Cunningham D.A."/>
            <person name="Preiser P.R."/>
            <person name="Bergman L.W."/>
            <person name="Vaidya A.B."/>
            <person name="van Lin L.H."/>
            <person name="Janse C.J."/>
            <person name="Waters A.P."/>
            <person name="Smith H.O."/>
            <person name="White O.R."/>
            <person name="Salzberg S.L."/>
            <person name="Venter J.C."/>
            <person name="Fraser C.M."/>
            <person name="Hoffman S.L."/>
            <person name="Gardner M.J."/>
            <person name="Carucci D.J."/>
        </authorList>
    </citation>
    <scope>NUCLEOTIDE SEQUENCE [LARGE SCALE GENOMIC DNA]</scope>
    <source>
        <strain evidence="3 4">17XNL</strain>
    </source>
</reference>
<feature type="region of interest" description="Disordered" evidence="1">
    <location>
        <begin position="54"/>
        <end position="78"/>
    </location>
</feature>
<protein>
    <submittedName>
        <fullName evidence="3">Uncharacterized protein</fullName>
    </submittedName>
</protein>
<dbReference type="AlphaFoldDB" id="Q7R7W6"/>
<keyword evidence="2" id="KW-0812">Transmembrane</keyword>
<gene>
    <name evidence="3" type="ORF">PY07461</name>
</gene>